<dbReference type="AlphaFoldDB" id="A0A0A8Z3G8"/>
<dbReference type="EMBL" id="GBRH01266600">
    <property type="protein sequence ID" value="JAD31295.1"/>
    <property type="molecule type" value="Transcribed_RNA"/>
</dbReference>
<evidence type="ECO:0000256" key="1">
    <source>
        <dbReference type="SAM" id="MobiDB-lite"/>
    </source>
</evidence>
<organism evidence="2">
    <name type="scientific">Arundo donax</name>
    <name type="common">Giant reed</name>
    <name type="synonym">Donax arundinaceus</name>
    <dbReference type="NCBI Taxonomy" id="35708"/>
    <lineage>
        <taxon>Eukaryota</taxon>
        <taxon>Viridiplantae</taxon>
        <taxon>Streptophyta</taxon>
        <taxon>Embryophyta</taxon>
        <taxon>Tracheophyta</taxon>
        <taxon>Spermatophyta</taxon>
        <taxon>Magnoliopsida</taxon>
        <taxon>Liliopsida</taxon>
        <taxon>Poales</taxon>
        <taxon>Poaceae</taxon>
        <taxon>PACMAD clade</taxon>
        <taxon>Arundinoideae</taxon>
        <taxon>Arundineae</taxon>
        <taxon>Arundo</taxon>
    </lineage>
</organism>
<reference evidence="2" key="2">
    <citation type="journal article" date="2015" name="Data Brief">
        <title>Shoot transcriptome of the giant reed, Arundo donax.</title>
        <authorList>
            <person name="Barrero R.A."/>
            <person name="Guerrero F.D."/>
            <person name="Moolhuijzen P."/>
            <person name="Goolsby J.A."/>
            <person name="Tidwell J."/>
            <person name="Bellgard S.E."/>
            <person name="Bellgard M.I."/>
        </authorList>
    </citation>
    <scope>NUCLEOTIDE SEQUENCE</scope>
    <source>
        <tissue evidence="2">Shoot tissue taken approximately 20 cm above the soil surface</tissue>
    </source>
</reference>
<feature type="region of interest" description="Disordered" evidence="1">
    <location>
        <begin position="1"/>
        <end position="41"/>
    </location>
</feature>
<accession>A0A0A8Z3G8</accession>
<evidence type="ECO:0000313" key="2">
    <source>
        <dbReference type="EMBL" id="JAD31295.1"/>
    </source>
</evidence>
<proteinExistence type="predicted"/>
<feature type="compositionally biased region" description="Basic and acidic residues" evidence="1">
    <location>
        <begin position="1"/>
        <end position="11"/>
    </location>
</feature>
<reference evidence="2" key="1">
    <citation type="submission" date="2014-09" db="EMBL/GenBank/DDBJ databases">
        <authorList>
            <person name="Magalhaes I.L.F."/>
            <person name="Oliveira U."/>
            <person name="Santos F.R."/>
            <person name="Vidigal T.H.D.A."/>
            <person name="Brescovit A.D."/>
            <person name="Santos A.J."/>
        </authorList>
    </citation>
    <scope>NUCLEOTIDE SEQUENCE</scope>
    <source>
        <tissue evidence="2">Shoot tissue taken approximately 20 cm above the soil surface</tissue>
    </source>
</reference>
<protein>
    <submittedName>
        <fullName evidence="2">Uncharacterized protein</fullName>
    </submittedName>
</protein>
<name>A0A0A8Z3G8_ARUDO</name>
<sequence length="41" mass="4863">MQSITVEEKAKSWRAQGRRRSGRQERQCRRITHPPPAAHHK</sequence>